<reference evidence="2" key="1">
    <citation type="journal article" date="2023" name="G3 (Bethesda)">
        <title>A reference genome for the long-term kleptoplast-retaining sea slug Elysia crispata morphotype clarki.</title>
        <authorList>
            <person name="Eastman K.E."/>
            <person name="Pendleton A.L."/>
            <person name="Shaikh M.A."/>
            <person name="Suttiyut T."/>
            <person name="Ogas R."/>
            <person name="Tomko P."/>
            <person name="Gavelis G."/>
            <person name="Widhalm J.R."/>
            <person name="Wisecaver J.H."/>
        </authorList>
    </citation>
    <scope>NUCLEOTIDE SEQUENCE</scope>
    <source>
        <strain evidence="2">ECLA1</strain>
    </source>
</reference>
<evidence type="ECO:0000256" key="1">
    <source>
        <dbReference type="SAM" id="MobiDB-lite"/>
    </source>
</evidence>
<comment type="caution">
    <text evidence="2">The sequence shown here is derived from an EMBL/GenBank/DDBJ whole genome shotgun (WGS) entry which is preliminary data.</text>
</comment>
<proteinExistence type="predicted"/>
<dbReference type="Proteomes" id="UP001283361">
    <property type="component" value="Unassembled WGS sequence"/>
</dbReference>
<feature type="compositionally biased region" description="Low complexity" evidence="1">
    <location>
        <begin position="50"/>
        <end position="59"/>
    </location>
</feature>
<dbReference type="AlphaFoldDB" id="A0AAE1ARJ2"/>
<feature type="region of interest" description="Disordered" evidence="1">
    <location>
        <begin position="36"/>
        <end position="92"/>
    </location>
</feature>
<keyword evidence="3" id="KW-1185">Reference proteome</keyword>
<gene>
    <name evidence="2" type="ORF">RRG08_035498</name>
</gene>
<protein>
    <submittedName>
        <fullName evidence="2">Uncharacterized protein</fullName>
    </submittedName>
</protein>
<sequence>MAVIEEDRIESASCNLGRQDLNPGDLFPSLLSALSRASSLSTQPLPPSSRDPQSSSSIIRDQDQNLNKKGTSPLPSPDYPQARSELGAQVLH</sequence>
<evidence type="ECO:0000313" key="3">
    <source>
        <dbReference type="Proteomes" id="UP001283361"/>
    </source>
</evidence>
<dbReference type="EMBL" id="JAWDGP010001404">
    <property type="protein sequence ID" value="KAK3792011.1"/>
    <property type="molecule type" value="Genomic_DNA"/>
</dbReference>
<organism evidence="2 3">
    <name type="scientific">Elysia crispata</name>
    <name type="common">lettuce slug</name>
    <dbReference type="NCBI Taxonomy" id="231223"/>
    <lineage>
        <taxon>Eukaryota</taxon>
        <taxon>Metazoa</taxon>
        <taxon>Spiralia</taxon>
        <taxon>Lophotrochozoa</taxon>
        <taxon>Mollusca</taxon>
        <taxon>Gastropoda</taxon>
        <taxon>Heterobranchia</taxon>
        <taxon>Euthyneura</taxon>
        <taxon>Panpulmonata</taxon>
        <taxon>Sacoglossa</taxon>
        <taxon>Placobranchoidea</taxon>
        <taxon>Plakobranchidae</taxon>
        <taxon>Elysia</taxon>
    </lineage>
</organism>
<name>A0AAE1ARJ2_9GAST</name>
<evidence type="ECO:0000313" key="2">
    <source>
        <dbReference type="EMBL" id="KAK3792011.1"/>
    </source>
</evidence>
<accession>A0AAE1ARJ2</accession>